<dbReference type="SMART" id="SM00382">
    <property type="entry name" value="AAA"/>
    <property type="match status" value="2"/>
</dbReference>
<dbReference type="InterPro" id="IPR027417">
    <property type="entry name" value="P-loop_NTPase"/>
</dbReference>
<accession>A0ABV1FGM1</accession>
<dbReference type="CDD" id="cd03215">
    <property type="entry name" value="ABC_Carb_Monos_II"/>
    <property type="match status" value="1"/>
</dbReference>
<dbReference type="SUPFAM" id="SSF52540">
    <property type="entry name" value="P-loop containing nucleoside triphosphate hydrolases"/>
    <property type="match status" value="2"/>
</dbReference>
<keyword evidence="7" id="KW-1278">Translocase</keyword>
<keyword evidence="5" id="KW-0547">Nucleotide-binding</keyword>
<keyword evidence="4" id="KW-0677">Repeat</keyword>
<feature type="domain" description="ABC transporter" evidence="9">
    <location>
        <begin position="252"/>
        <end position="498"/>
    </location>
</feature>
<dbReference type="GO" id="GO:0005524">
    <property type="term" value="F:ATP binding"/>
    <property type="evidence" value="ECO:0007669"/>
    <property type="project" value="UniProtKB-KW"/>
</dbReference>
<organism evidence="10 11">
    <name type="scientific">Laedolimicola intestinihominis</name>
    <dbReference type="NCBI Taxonomy" id="3133166"/>
    <lineage>
        <taxon>Bacteria</taxon>
        <taxon>Bacillati</taxon>
        <taxon>Bacillota</taxon>
        <taxon>Clostridia</taxon>
        <taxon>Lachnospirales</taxon>
        <taxon>Lachnospiraceae</taxon>
        <taxon>Laedolimicola</taxon>
    </lineage>
</organism>
<evidence type="ECO:0000259" key="9">
    <source>
        <dbReference type="PROSITE" id="PS50893"/>
    </source>
</evidence>
<evidence type="ECO:0000256" key="1">
    <source>
        <dbReference type="ARBA" id="ARBA00022448"/>
    </source>
</evidence>
<evidence type="ECO:0000256" key="2">
    <source>
        <dbReference type="ARBA" id="ARBA00022475"/>
    </source>
</evidence>
<dbReference type="InterPro" id="IPR003439">
    <property type="entry name" value="ABC_transporter-like_ATP-bd"/>
</dbReference>
<evidence type="ECO:0000256" key="6">
    <source>
        <dbReference type="ARBA" id="ARBA00022840"/>
    </source>
</evidence>
<sequence>MAEYLVQMNHICKSFPGVKALDDVSFDLKPGEVHALVGENGAGKSTLMKVLTGVYQGDSGEVLVEGKPVNIHNVRDAQELGIVMIHQELNLMNHLTAAENIYIGRESKKKFPLFLDKQEQNRKAEEIFKELNLDLDPTVKVGDLTVANQQMVEIAKALSYHSKVLIMDEPTASLTENEIEDLFSIIRVLKAKGHAIIYISHRLEELEMITDRVTVMRDGTYVGTKNTKDVTVDEIIKMMVGREIFVTKQNSFNSKDAPVTLEVRGLNAGKMVKNVSFQARKGEILGFAGLVGAGRTETARAIFGADHYESGQIFVNGEEVKITCPSDAIRHGIAYLSEDRKQYGLVLGLDVDINIALPNMEKYQNSGFIKFGASEKNSKEQSEKLRIKTPSIKQKVGLLSGGNQQKVVLAKWLTKNSDILIFDEPTRGIDIGAKNEIYKLLNQLAEEGKTIIVISSELPEIIRTCHRVIVMYEGRITGEVAGNEIDQDTIMNYAAKKADA</sequence>
<dbReference type="Pfam" id="PF00005">
    <property type="entry name" value="ABC_tran"/>
    <property type="match status" value="2"/>
</dbReference>
<dbReference type="PROSITE" id="PS00211">
    <property type="entry name" value="ABC_TRANSPORTER_1"/>
    <property type="match status" value="1"/>
</dbReference>
<dbReference type="Gene3D" id="3.40.50.300">
    <property type="entry name" value="P-loop containing nucleotide triphosphate hydrolases"/>
    <property type="match status" value="2"/>
</dbReference>
<dbReference type="PANTHER" id="PTHR43790">
    <property type="entry name" value="CARBOHYDRATE TRANSPORT ATP-BINDING PROTEIN MG119-RELATED"/>
    <property type="match status" value="1"/>
</dbReference>
<dbReference type="CDD" id="cd03216">
    <property type="entry name" value="ABC_Carb_Monos_I"/>
    <property type="match status" value="1"/>
</dbReference>
<dbReference type="InterPro" id="IPR003593">
    <property type="entry name" value="AAA+_ATPase"/>
</dbReference>
<dbReference type="RefSeq" id="WP_349164343.1">
    <property type="nucleotide sequence ID" value="NZ_JBBMFE010000005.1"/>
</dbReference>
<evidence type="ECO:0000256" key="5">
    <source>
        <dbReference type="ARBA" id="ARBA00022741"/>
    </source>
</evidence>
<dbReference type="Proteomes" id="UP001438008">
    <property type="component" value="Unassembled WGS sequence"/>
</dbReference>
<keyword evidence="8" id="KW-0472">Membrane</keyword>
<dbReference type="InterPro" id="IPR050107">
    <property type="entry name" value="ABC_carbohydrate_import_ATPase"/>
</dbReference>
<dbReference type="InterPro" id="IPR017871">
    <property type="entry name" value="ABC_transporter-like_CS"/>
</dbReference>
<reference evidence="10 11" key="1">
    <citation type="submission" date="2024-03" db="EMBL/GenBank/DDBJ databases">
        <title>Human intestinal bacterial collection.</title>
        <authorList>
            <person name="Pauvert C."/>
            <person name="Hitch T.C.A."/>
            <person name="Clavel T."/>
        </authorList>
    </citation>
    <scope>NUCLEOTIDE SEQUENCE [LARGE SCALE GENOMIC DNA]</scope>
    <source>
        <strain evidence="10 11">CLA-AA-H132</strain>
    </source>
</reference>
<evidence type="ECO:0000313" key="10">
    <source>
        <dbReference type="EMBL" id="MEQ2472265.1"/>
    </source>
</evidence>
<evidence type="ECO:0000256" key="8">
    <source>
        <dbReference type="ARBA" id="ARBA00023136"/>
    </source>
</evidence>
<evidence type="ECO:0000256" key="3">
    <source>
        <dbReference type="ARBA" id="ARBA00022597"/>
    </source>
</evidence>
<keyword evidence="11" id="KW-1185">Reference proteome</keyword>
<keyword evidence="1" id="KW-0813">Transport</keyword>
<protein>
    <submittedName>
        <fullName evidence="10">Sugar ABC transporter ATP-binding protein</fullName>
    </submittedName>
</protein>
<dbReference type="EMBL" id="JBBMFE010000005">
    <property type="protein sequence ID" value="MEQ2472265.1"/>
    <property type="molecule type" value="Genomic_DNA"/>
</dbReference>
<evidence type="ECO:0000256" key="7">
    <source>
        <dbReference type="ARBA" id="ARBA00022967"/>
    </source>
</evidence>
<name>A0ABV1FGM1_9FIRM</name>
<evidence type="ECO:0000313" key="11">
    <source>
        <dbReference type="Proteomes" id="UP001438008"/>
    </source>
</evidence>
<dbReference type="PANTHER" id="PTHR43790:SF3">
    <property type="entry name" value="D-ALLOSE IMPORT ATP-BINDING PROTEIN ALSA-RELATED"/>
    <property type="match status" value="1"/>
</dbReference>
<evidence type="ECO:0000256" key="4">
    <source>
        <dbReference type="ARBA" id="ARBA00022737"/>
    </source>
</evidence>
<comment type="caution">
    <text evidence="10">The sequence shown here is derived from an EMBL/GenBank/DDBJ whole genome shotgun (WGS) entry which is preliminary data.</text>
</comment>
<keyword evidence="3" id="KW-0762">Sugar transport</keyword>
<dbReference type="PROSITE" id="PS50893">
    <property type="entry name" value="ABC_TRANSPORTER_2"/>
    <property type="match status" value="2"/>
</dbReference>
<keyword evidence="6 10" id="KW-0067">ATP-binding</keyword>
<gene>
    <name evidence="10" type="ORF">WMO29_07155</name>
</gene>
<feature type="domain" description="ABC transporter" evidence="9">
    <location>
        <begin position="6"/>
        <end position="243"/>
    </location>
</feature>
<keyword evidence="2" id="KW-1003">Cell membrane</keyword>
<proteinExistence type="predicted"/>